<feature type="region of interest" description="Disordered" evidence="2">
    <location>
        <begin position="1"/>
        <end position="39"/>
    </location>
</feature>
<dbReference type="Gene3D" id="1.25.40.10">
    <property type="entry name" value="Tetratricopeptide repeat domain"/>
    <property type="match status" value="4"/>
</dbReference>
<dbReference type="PANTHER" id="PTHR19959:SF119">
    <property type="entry name" value="FUNGAL LIPASE-LIKE DOMAIN-CONTAINING PROTEIN"/>
    <property type="match status" value="1"/>
</dbReference>
<evidence type="ECO:0000313" key="4">
    <source>
        <dbReference type="EMBL" id="THU88185.1"/>
    </source>
</evidence>
<dbReference type="EMBL" id="ML179418">
    <property type="protein sequence ID" value="THU88185.1"/>
    <property type="molecule type" value="Genomic_DNA"/>
</dbReference>
<protein>
    <recommendedName>
        <fullName evidence="3">CHAT domain-containing protein</fullName>
    </recommendedName>
</protein>
<dbReference type="InterPro" id="IPR003903">
    <property type="entry name" value="UIM_dom"/>
</dbReference>
<feature type="domain" description="CHAT" evidence="3">
    <location>
        <begin position="993"/>
        <end position="1284"/>
    </location>
</feature>
<name>A0A4V4HDR6_DENBC</name>
<dbReference type="PANTHER" id="PTHR19959">
    <property type="entry name" value="KINESIN LIGHT CHAIN"/>
    <property type="match status" value="1"/>
</dbReference>
<accession>A0A4V4HDR6</accession>
<keyword evidence="1" id="KW-0175">Coiled coil</keyword>
<dbReference type="PROSITE" id="PS50330">
    <property type="entry name" value="UIM"/>
    <property type="match status" value="1"/>
</dbReference>
<dbReference type="InterPro" id="IPR011990">
    <property type="entry name" value="TPR-like_helical_dom_sf"/>
</dbReference>
<evidence type="ECO:0000256" key="1">
    <source>
        <dbReference type="SAM" id="Coils"/>
    </source>
</evidence>
<feature type="coiled-coil region" evidence="1">
    <location>
        <begin position="867"/>
        <end position="894"/>
    </location>
</feature>
<dbReference type="Pfam" id="PF12770">
    <property type="entry name" value="CHAT"/>
    <property type="match status" value="1"/>
</dbReference>
<dbReference type="Proteomes" id="UP000297245">
    <property type="component" value="Unassembled WGS sequence"/>
</dbReference>
<dbReference type="SUPFAM" id="SSF48452">
    <property type="entry name" value="TPR-like"/>
    <property type="match status" value="2"/>
</dbReference>
<dbReference type="OrthoDB" id="9991317at2759"/>
<reference evidence="4 5" key="1">
    <citation type="journal article" date="2019" name="Nat. Ecol. Evol.">
        <title>Megaphylogeny resolves global patterns of mushroom evolution.</title>
        <authorList>
            <person name="Varga T."/>
            <person name="Krizsan K."/>
            <person name="Foldi C."/>
            <person name="Dima B."/>
            <person name="Sanchez-Garcia M."/>
            <person name="Sanchez-Ramirez S."/>
            <person name="Szollosi G.J."/>
            <person name="Szarkandi J.G."/>
            <person name="Papp V."/>
            <person name="Albert L."/>
            <person name="Andreopoulos W."/>
            <person name="Angelini C."/>
            <person name="Antonin V."/>
            <person name="Barry K.W."/>
            <person name="Bougher N.L."/>
            <person name="Buchanan P."/>
            <person name="Buyck B."/>
            <person name="Bense V."/>
            <person name="Catcheside P."/>
            <person name="Chovatia M."/>
            <person name="Cooper J."/>
            <person name="Damon W."/>
            <person name="Desjardin D."/>
            <person name="Finy P."/>
            <person name="Geml J."/>
            <person name="Haridas S."/>
            <person name="Hughes K."/>
            <person name="Justo A."/>
            <person name="Karasinski D."/>
            <person name="Kautmanova I."/>
            <person name="Kiss B."/>
            <person name="Kocsube S."/>
            <person name="Kotiranta H."/>
            <person name="LaButti K.M."/>
            <person name="Lechner B.E."/>
            <person name="Liimatainen K."/>
            <person name="Lipzen A."/>
            <person name="Lukacs Z."/>
            <person name="Mihaltcheva S."/>
            <person name="Morgado L.N."/>
            <person name="Niskanen T."/>
            <person name="Noordeloos M.E."/>
            <person name="Ohm R.A."/>
            <person name="Ortiz-Santana B."/>
            <person name="Ovrebo C."/>
            <person name="Racz N."/>
            <person name="Riley R."/>
            <person name="Savchenko A."/>
            <person name="Shiryaev A."/>
            <person name="Soop K."/>
            <person name="Spirin V."/>
            <person name="Szebenyi C."/>
            <person name="Tomsovsky M."/>
            <person name="Tulloss R.E."/>
            <person name="Uehling J."/>
            <person name="Grigoriev I.V."/>
            <person name="Vagvolgyi C."/>
            <person name="Papp T."/>
            <person name="Martin F.M."/>
            <person name="Miettinen O."/>
            <person name="Hibbett D.S."/>
            <person name="Nagy L.G."/>
        </authorList>
    </citation>
    <scope>NUCLEOTIDE SEQUENCE [LARGE SCALE GENOMIC DNA]</scope>
    <source>
        <strain evidence="4 5">CBS 962.96</strain>
    </source>
</reference>
<evidence type="ECO:0000313" key="5">
    <source>
        <dbReference type="Proteomes" id="UP000297245"/>
    </source>
</evidence>
<evidence type="ECO:0000256" key="2">
    <source>
        <dbReference type="SAM" id="MobiDB-lite"/>
    </source>
</evidence>
<gene>
    <name evidence="4" type="ORF">K435DRAFT_969583</name>
</gene>
<dbReference type="InterPro" id="IPR024983">
    <property type="entry name" value="CHAT_dom"/>
</dbReference>
<organism evidence="4 5">
    <name type="scientific">Dendrothele bispora (strain CBS 962.96)</name>
    <dbReference type="NCBI Taxonomy" id="1314807"/>
    <lineage>
        <taxon>Eukaryota</taxon>
        <taxon>Fungi</taxon>
        <taxon>Dikarya</taxon>
        <taxon>Basidiomycota</taxon>
        <taxon>Agaricomycotina</taxon>
        <taxon>Agaricomycetes</taxon>
        <taxon>Agaricomycetidae</taxon>
        <taxon>Agaricales</taxon>
        <taxon>Agaricales incertae sedis</taxon>
        <taxon>Dendrothele</taxon>
    </lineage>
</organism>
<evidence type="ECO:0000259" key="3">
    <source>
        <dbReference type="Pfam" id="PF12770"/>
    </source>
</evidence>
<keyword evidence="5" id="KW-1185">Reference proteome</keyword>
<dbReference type="SUPFAM" id="SSF81901">
    <property type="entry name" value="HCP-like"/>
    <property type="match status" value="1"/>
</dbReference>
<sequence>MSESDILPEGPSVNLTESAAEVEETVTQAKPDYHEDEDAELHMAIRMSLEEPDAETTDDTMGDNMPIDEEEQAEVDQALFLSNLPPYMCDEQLAVLHQARVNGAKSAQDAWELVHSAKQLLECGEPDAVSNVMGFMQQAVGLAPEGSNLKASLVQGLSDIESKAKVNELHSSAIQLMELFQQSGDWTAIDNAVELMEEVIKLTPDGHADKAERLNNLRTAFSCRFERLGKLKDIENAIDVKRQAVNLTPDGHADKAGRLNNLGNAFQSRFECLGKLKDIENAIHVMQQAVDLTPDGHAGKAGRLNNLGTAFSRRFECLGELKDIENAIHVKRQAVDLTPDGHADKAALVNNLGNAFQSRFERLGELKDIENAIDVKRQAVNLTPDGHADKAALLNNLGSAFQSRFERLGELKDIENAIHVKRQAVDLTPDGHADKARWLDNLGSAFQSRFEHLGELKDIENAIHVNQQAVDLTLDGHAGKAGRLNNLGTAFLRRFERLGELKDIENAIHVKRQAVDLTPDGHADKAGQLNNLGNAFSRRFERLGELKDIENAIDVKRQAVNLTPDGHADKAGWLNNLGNAFSCRFERLGELKDIENAIDVKRQAVDLTPDGHADKAALLNNLGNAFQSRFERLGELKDIENAIDIKRQAVDLTPEGHAYKAGRLNNLGIAFQSRFEHLGELKDIENAIDIKRQAVDLTPDGHAGKAALLSSLGNAFSRRFERLGELKDITEASVAYKQAAENTSSRPSTRYSPSSALDAYTAVLEIIPQVVWFGQTVHQRYEELPKIGQTINAAAAMAISAGDLPRAVEWLEEGRSIVWKQLLQLRTPLDELHQQYPDIANELSRVSQALDNAGTSNLQSIDSEIKHKSAEEEAQNHRDLAARYEKLLQEVRELDGFSNFLRPKKFSELGPAARNGPVVVVNVADLRCDALVLCTSGKIVPVPLPTFSYKQAEMLCFKLLSSLRAHNVRANRNEDLATHLAGKDNQDHFGSVLADLWSYVVQPILSKIEQELYENAHYSLPHITWCATGALAFLPLHAAGIYMSDNLNINISDCAVSSYTTTLTAMLSSSSKPKRDPTAVHSVLIVSQPATPGQEPLHNVSKEVEAIQRYTSPDHTCHLTHESATVWTVLEEMCKHEIIHLACHGIQEMGNPLSSAFYLYDGGLDLNTLMKLPVSLENAELAVLSACQTATGDENLPEEAVHLAAGMLAVGYPSVIATMWSIGDSDAPLIADKVYANLLGRHDDPESQKAKLTPAYALHEAVKHLRKEVGETNFVRWVPFIHFGV</sequence>
<proteinExistence type="predicted"/>